<dbReference type="RefSeq" id="WP_016518617.1">
    <property type="nucleotide sequence ID" value="NZ_KE332512.1"/>
</dbReference>
<dbReference type="PATRIC" id="fig|1125702.3.peg.1222"/>
<evidence type="ECO:0000313" key="3">
    <source>
        <dbReference type="EMBL" id="EPF47349.1"/>
    </source>
</evidence>
<evidence type="ECO:0000256" key="1">
    <source>
        <dbReference type="SAM" id="MobiDB-lite"/>
    </source>
</evidence>
<protein>
    <recommendedName>
        <fullName evidence="5">Lipoprotein</fullName>
    </recommendedName>
</protein>
<dbReference type="HOGENOM" id="CLU_390771_0_0_12"/>
<reference evidence="3 4" key="1">
    <citation type="submission" date="2013-04" db="EMBL/GenBank/DDBJ databases">
        <title>The Genome Sequence of Treponema vincentii F0403.</title>
        <authorList>
            <consortium name="The Broad Institute Genomics Platform"/>
            <person name="Earl A."/>
            <person name="Ward D."/>
            <person name="Feldgarden M."/>
            <person name="Gevers D."/>
            <person name="Leonetti C."/>
            <person name="Izard J."/>
            <person name="Walker B."/>
            <person name="Young S."/>
            <person name="Zeng Q."/>
            <person name="Gargeya S."/>
            <person name="Fitzgerald M."/>
            <person name="Haas B."/>
            <person name="Abouelleil A."/>
            <person name="Allen A.W."/>
            <person name="Alvarado L."/>
            <person name="Arachchi H.M."/>
            <person name="Berlin A.M."/>
            <person name="Chapman S.B."/>
            <person name="Gainer-Dewar J."/>
            <person name="Goldberg J."/>
            <person name="Griggs A."/>
            <person name="Gujja S."/>
            <person name="Hansen M."/>
            <person name="Howarth C."/>
            <person name="Imamovic A."/>
            <person name="Ireland A."/>
            <person name="Larimer J."/>
            <person name="McCowan C."/>
            <person name="Murphy C."/>
            <person name="Pearson M."/>
            <person name="Poon T.W."/>
            <person name="Priest M."/>
            <person name="Roberts A."/>
            <person name="Saif S."/>
            <person name="Shea T."/>
            <person name="Sisk P."/>
            <person name="Sykes S."/>
            <person name="Wortman J."/>
            <person name="Nusbaum C."/>
            <person name="Birren B."/>
        </authorList>
    </citation>
    <scope>NUCLEOTIDE SEQUENCE [LARGE SCALE GENOMIC DNA]</scope>
    <source>
        <strain evidence="3 4">F0403</strain>
    </source>
</reference>
<keyword evidence="4" id="KW-1185">Reference proteome</keyword>
<organism evidence="3 4">
    <name type="scientific">Treponema vincentii F0403</name>
    <dbReference type="NCBI Taxonomy" id="1125702"/>
    <lineage>
        <taxon>Bacteria</taxon>
        <taxon>Pseudomonadati</taxon>
        <taxon>Spirochaetota</taxon>
        <taxon>Spirochaetia</taxon>
        <taxon>Spirochaetales</taxon>
        <taxon>Treponemataceae</taxon>
        <taxon>Treponema</taxon>
    </lineage>
</organism>
<keyword evidence="2" id="KW-0732">Signal</keyword>
<dbReference type="PROSITE" id="PS51257">
    <property type="entry name" value="PROKAR_LIPOPROTEIN"/>
    <property type="match status" value="1"/>
</dbReference>
<accession>S3ME55</accession>
<name>S3ME55_9SPIR</name>
<feature type="region of interest" description="Disordered" evidence="1">
    <location>
        <begin position="149"/>
        <end position="173"/>
    </location>
</feature>
<evidence type="ECO:0000313" key="4">
    <source>
        <dbReference type="Proteomes" id="UP000014605"/>
    </source>
</evidence>
<feature type="chain" id="PRO_5004523348" description="Lipoprotein" evidence="2">
    <location>
        <begin position="20"/>
        <end position="706"/>
    </location>
</feature>
<evidence type="ECO:0000256" key="2">
    <source>
        <dbReference type="SAM" id="SignalP"/>
    </source>
</evidence>
<feature type="compositionally biased region" description="Basic and acidic residues" evidence="1">
    <location>
        <begin position="152"/>
        <end position="173"/>
    </location>
</feature>
<comment type="caution">
    <text evidence="3">The sequence shown here is derived from an EMBL/GenBank/DDBJ whole genome shotgun (WGS) entry which is preliminary data.</text>
</comment>
<sequence length="706" mass="78302">MKTTAKLSLLAAAFLLVLASCTNNFTPTAPAENAFAKNVENKNNQVSTQLRVVGGISGITRYGDESGYRATVTFSKPVDVESVKKAVHVRPLKPLTEKGNPQLGDELTLEWLTTTVNSEPTAEVSFKIVTTSTMAVYVSVKGDTVKAAGTDQKMDQDRDNEQGESTDSYKGDDDYNEILPLGVTYALSPASASATNIYVGNRYYLYTTASGTRKVNTILSGKVSFERGKKADDVNTVVAENGDLVTHVVISNDDWDPNKFYSEESYGITKEDFEAFVNKHVVVEQFTDKEWKPVTANFVTDTTTTSSSYRKLVAAVSPVTENTEMRVRFKDIRDIAVKSSDYEYALRYTTDAHATDNADTTPLIRANSGVKAGVIVFSKGSAFTHSWKAGNKVTLTLNPNAFTYYDEGERTITPVLEKDKTYSLSYTGFVPGTLSKDHFKFDGNVTFAAEHTYQETWGISKTFFNTYPYTKRFTVSVPLKLVKAPSVSKQVQVDSFSFEPSDISVYPNAANDKLTLTYMYTPFTADENKQLKLDGKAFKKALNGLYDSVLYNSTYYKYTTYQSNPLTQAFCAEVASKVEDAVNAKNQQIKWDNPSWTDSDLISDSEKNNAIYSYVADIIEEYTTNRSFYDYNVTAAPVKATTFPNLYVSPAVKTAAFKGQYNTGKVDNDGNAIIKQVDVGEFSFETKRSSFGNQLEKDGWAWISLQ</sequence>
<dbReference type="GeneID" id="301461344"/>
<proteinExistence type="predicted"/>
<feature type="signal peptide" evidence="2">
    <location>
        <begin position="1"/>
        <end position="19"/>
    </location>
</feature>
<gene>
    <name evidence="3" type="ORF">HMPREF1222_01174</name>
</gene>
<dbReference type="AlphaFoldDB" id="S3ME55"/>
<evidence type="ECO:0008006" key="5">
    <source>
        <dbReference type="Google" id="ProtNLM"/>
    </source>
</evidence>
<dbReference type="Proteomes" id="UP000014605">
    <property type="component" value="Unassembled WGS sequence"/>
</dbReference>
<dbReference type="EMBL" id="ATFC01000007">
    <property type="protein sequence ID" value="EPF47349.1"/>
    <property type="molecule type" value="Genomic_DNA"/>
</dbReference>